<dbReference type="STRING" id="48936.NJ75_01574"/>
<evidence type="ECO:0000259" key="10">
    <source>
        <dbReference type="PROSITE" id="PS50850"/>
    </source>
</evidence>
<feature type="transmembrane region" description="Helical" evidence="9">
    <location>
        <begin position="392"/>
        <end position="411"/>
    </location>
</feature>
<organism evidence="11 12">
    <name type="scientific">Novosphingobium subterraneum</name>
    <dbReference type="NCBI Taxonomy" id="48936"/>
    <lineage>
        <taxon>Bacteria</taxon>
        <taxon>Pseudomonadati</taxon>
        <taxon>Pseudomonadota</taxon>
        <taxon>Alphaproteobacteria</taxon>
        <taxon>Sphingomonadales</taxon>
        <taxon>Sphingomonadaceae</taxon>
        <taxon>Novosphingobium</taxon>
    </lineage>
</organism>
<evidence type="ECO:0000313" key="12">
    <source>
        <dbReference type="Proteomes" id="UP000031338"/>
    </source>
</evidence>
<keyword evidence="8 9" id="KW-0472">Membrane</keyword>
<proteinExistence type="inferred from homology"/>
<evidence type="ECO:0000256" key="2">
    <source>
        <dbReference type="ARBA" id="ARBA00008240"/>
    </source>
</evidence>
<feature type="transmembrane region" description="Helical" evidence="9">
    <location>
        <begin position="324"/>
        <end position="348"/>
    </location>
</feature>
<feature type="transmembrane region" description="Helical" evidence="9">
    <location>
        <begin position="21"/>
        <end position="42"/>
    </location>
</feature>
<evidence type="ECO:0000256" key="6">
    <source>
        <dbReference type="ARBA" id="ARBA00022847"/>
    </source>
</evidence>
<feature type="transmembrane region" description="Helical" evidence="9">
    <location>
        <begin position="112"/>
        <end position="132"/>
    </location>
</feature>
<keyword evidence="3" id="KW-0813">Transport</keyword>
<keyword evidence="7 9" id="KW-1133">Transmembrane helix</keyword>
<feature type="transmembrane region" description="Helical" evidence="9">
    <location>
        <begin position="153"/>
        <end position="176"/>
    </location>
</feature>
<evidence type="ECO:0000256" key="7">
    <source>
        <dbReference type="ARBA" id="ARBA00022989"/>
    </source>
</evidence>
<name>A0A0B9AEK4_9SPHN</name>
<dbReference type="GO" id="GO:0005886">
    <property type="term" value="C:plasma membrane"/>
    <property type="evidence" value="ECO:0007669"/>
    <property type="project" value="UniProtKB-SubCell"/>
</dbReference>
<dbReference type="InterPro" id="IPR036259">
    <property type="entry name" value="MFS_trans_sf"/>
</dbReference>
<dbReference type="Proteomes" id="UP000031338">
    <property type="component" value="Unassembled WGS sequence"/>
</dbReference>
<dbReference type="PANTHER" id="PTHR43528:SF3">
    <property type="entry name" value="CITRATE-PROTON SYMPORTER"/>
    <property type="match status" value="1"/>
</dbReference>
<feature type="transmembrane region" description="Helical" evidence="9">
    <location>
        <begin position="54"/>
        <end position="76"/>
    </location>
</feature>
<evidence type="ECO:0000256" key="1">
    <source>
        <dbReference type="ARBA" id="ARBA00004651"/>
    </source>
</evidence>
<feature type="transmembrane region" description="Helical" evidence="9">
    <location>
        <begin position="360"/>
        <end position="380"/>
    </location>
</feature>
<dbReference type="GO" id="GO:0015293">
    <property type="term" value="F:symporter activity"/>
    <property type="evidence" value="ECO:0007669"/>
    <property type="project" value="UniProtKB-KW"/>
</dbReference>
<protein>
    <submittedName>
        <fullName evidence="11">General substrate transporter</fullName>
    </submittedName>
</protein>
<dbReference type="Pfam" id="PF07690">
    <property type="entry name" value="MFS_1"/>
    <property type="match status" value="1"/>
</dbReference>
<dbReference type="RefSeq" id="WP_039333129.1">
    <property type="nucleotide sequence ID" value="NZ_JRVC01000006.1"/>
</dbReference>
<keyword evidence="6" id="KW-0769">Symport</keyword>
<comment type="similarity">
    <text evidence="2">Belongs to the major facilitator superfamily. Metabolite:H+ Symporter (MHS) family (TC 2.A.1.6) family.</text>
</comment>
<feature type="transmembrane region" description="Helical" evidence="9">
    <location>
        <begin position="298"/>
        <end position="318"/>
    </location>
</feature>
<dbReference type="PROSITE" id="PS50850">
    <property type="entry name" value="MFS"/>
    <property type="match status" value="1"/>
</dbReference>
<gene>
    <name evidence="11" type="ORF">NJ75_01574</name>
</gene>
<dbReference type="EMBL" id="JRVC01000006">
    <property type="protein sequence ID" value="KHS47777.1"/>
    <property type="molecule type" value="Genomic_DNA"/>
</dbReference>
<feature type="transmembrane region" description="Helical" evidence="9">
    <location>
        <begin position="269"/>
        <end position="289"/>
    </location>
</feature>
<reference evidence="11 12" key="1">
    <citation type="submission" date="2014-10" db="EMBL/GenBank/DDBJ databases">
        <title>Draft genome sequence of Novosphingobium subterraneum DSM 12447.</title>
        <authorList>
            <person name="Gan H.M."/>
            <person name="Gan H.Y."/>
            <person name="Savka M.A."/>
        </authorList>
    </citation>
    <scope>NUCLEOTIDE SEQUENCE [LARGE SCALE GENOMIC DNA]</scope>
    <source>
        <strain evidence="11 12">DSM 12447</strain>
    </source>
</reference>
<evidence type="ECO:0000256" key="5">
    <source>
        <dbReference type="ARBA" id="ARBA00022692"/>
    </source>
</evidence>
<evidence type="ECO:0000256" key="3">
    <source>
        <dbReference type="ARBA" id="ARBA00022448"/>
    </source>
</evidence>
<keyword evidence="12" id="KW-1185">Reference proteome</keyword>
<feature type="domain" description="Major facilitator superfamily (MFS) profile" evidence="10">
    <location>
        <begin position="16"/>
        <end position="419"/>
    </location>
</feature>
<feature type="transmembrane region" description="Helical" evidence="9">
    <location>
        <begin position="188"/>
        <end position="207"/>
    </location>
</feature>
<dbReference type="InterPro" id="IPR051084">
    <property type="entry name" value="H+-coupled_symporters"/>
</dbReference>
<evidence type="ECO:0000256" key="4">
    <source>
        <dbReference type="ARBA" id="ARBA00022475"/>
    </source>
</evidence>
<keyword evidence="5 9" id="KW-0812">Transmembrane</keyword>
<dbReference type="InterPro" id="IPR020846">
    <property type="entry name" value="MFS_dom"/>
</dbReference>
<dbReference type="Gene3D" id="1.20.1250.20">
    <property type="entry name" value="MFS general substrate transporter like domains"/>
    <property type="match status" value="2"/>
</dbReference>
<accession>A0A0B9AEK4</accession>
<feature type="transmembrane region" description="Helical" evidence="9">
    <location>
        <begin position="228"/>
        <end position="249"/>
    </location>
</feature>
<evidence type="ECO:0000256" key="8">
    <source>
        <dbReference type="ARBA" id="ARBA00023136"/>
    </source>
</evidence>
<dbReference type="PROSITE" id="PS00217">
    <property type="entry name" value="SUGAR_TRANSPORT_2"/>
    <property type="match status" value="1"/>
</dbReference>
<comment type="caution">
    <text evidence="11">The sequence shown here is derived from an EMBL/GenBank/DDBJ whole genome shotgun (WGS) entry which is preliminary data.</text>
</comment>
<evidence type="ECO:0000313" key="11">
    <source>
        <dbReference type="EMBL" id="KHS47777.1"/>
    </source>
</evidence>
<dbReference type="AlphaFoldDB" id="A0A0B9AEK4"/>
<dbReference type="InterPro" id="IPR005829">
    <property type="entry name" value="Sugar_transporter_CS"/>
</dbReference>
<evidence type="ECO:0000256" key="9">
    <source>
        <dbReference type="SAM" id="Phobius"/>
    </source>
</evidence>
<dbReference type="PATRIC" id="fig|48936.3.peg.1577"/>
<dbReference type="PANTHER" id="PTHR43528">
    <property type="entry name" value="ALPHA-KETOGLUTARATE PERMEASE"/>
    <property type="match status" value="1"/>
</dbReference>
<keyword evidence="4" id="KW-1003">Cell membrane</keyword>
<dbReference type="SUPFAM" id="SSF103473">
    <property type="entry name" value="MFS general substrate transporter"/>
    <property type="match status" value="1"/>
</dbReference>
<comment type="subcellular location">
    <subcellularLocation>
        <location evidence="1">Cell membrane</location>
        <topology evidence="1">Multi-pass membrane protein</topology>
    </subcellularLocation>
</comment>
<feature type="transmembrane region" description="Helical" evidence="9">
    <location>
        <begin position="88"/>
        <end position="106"/>
    </location>
</feature>
<sequence length="425" mass="44003">MDDQAREPRHLPTRKQFAAVISGNALEFYDFLSFSFFAVNVSRVMFPAGAPGSALLLTLMTAGAGFGARPLGAILFGLLGDKVGRRPTMLATFALMGFSAIGLALTPSYASIGIWAPILVVAFRLLQGLAAGGDVGPTTAFLAESSPPERRGMLVALQLVAMRIGVLGSGLVGLVLASALTPAELDAYGWRIAFAIGAGIVPLAFILRRRLDETLHLPETGPNVVTELDVAAYAAALLGVFGFLLAGATGDFLFVYAVTFLKIPVTNGYLLQMAAAGTQIVGLLAGGWLGDRIGRQKVNFVTAVLAALVSLPLFRWGIAGGSLGQLALAAALLLLMATVSAAVAYAAFVEITPKRHRAGLVGIGYGLVVAVTFGLTPVLLTRYIGQSGDLAAPGYAFVIAAVALIASSLMLGRRAPRTFGKAVAT</sequence>
<dbReference type="InterPro" id="IPR011701">
    <property type="entry name" value="MFS"/>
</dbReference>